<evidence type="ECO:0000256" key="1">
    <source>
        <dbReference type="ARBA" id="ARBA00022741"/>
    </source>
</evidence>
<proteinExistence type="predicted"/>
<dbReference type="AlphaFoldDB" id="X0TLU3"/>
<dbReference type="InterPro" id="IPR006073">
    <property type="entry name" value="GTP-bd"/>
</dbReference>
<keyword evidence="1" id="KW-0547">Nucleotide-binding</keyword>
<dbReference type="SUPFAM" id="SSF52540">
    <property type="entry name" value="P-loop containing nucleoside triphosphate hydrolases"/>
    <property type="match status" value="1"/>
</dbReference>
<dbReference type="PANTHER" id="PTHR11702">
    <property type="entry name" value="DEVELOPMENTALLY REGULATED GTP-BINDING PROTEIN-RELATED"/>
    <property type="match status" value="1"/>
</dbReference>
<dbReference type="GO" id="GO:0003924">
    <property type="term" value="F:GTPase activity"/>
    <property type="evidence" value="ECO:0007669"/>
    <property type="project" value="InterPro"/>
</dbReference>
<protein>
    <recommendedName>
        <fullName evidence="2">OBG-type G domain-containing protein</fullName>
    </recommendedName>
</protein>
<evidence type="ECO:0000313" key="3">
    <source>
        <dbReference type="EMBL" id="GAF94219.1"/>
    </source>
</evidence>
<dbReference type="InterPro" id="IPR031167">
    <property type="entry name" value="G_OBG"/>
</dbReference>
<feature type="domain" description="OBG-type G" evidence="2">
    <location>
        <begin position="1"/>
        <end position="126"/>
    </location>
</feature>
<sequence length="149" mass="16491">MPDDRRDFIVAEIPGLVEGAHLGKGLGNEFLRHAERTKLLVYLLDGSSPTVIDDLSTLDKEIALYKGLSHKPKIVAVNKIDLPEVQARLPEVKQCFAKLGVPVFYISAVSGQAVLELVKKAMEMVDQASQDEEIISQAQITVFRPKPRK</sequence>
<dbReference type="PRINTS" id="PR00326">
    <property type="entry name" value="GTP1OBG"/>
</dbReference>
<gene>
    <name evidence="3" type="ORF">S01H1_28019</name>
</gene>
<dbReference type="Pfam" id="PF01926">
    <property type="entry name" value="MMR_HSR1"/>
    <property type="match status" value="1"/>
</dbReference>
<dbReference type="Gene3D" id="3.40.50.300">
    <property type="entry name" value="P-loop containing nucleotide triphosphate hydrolases"/>
    <property type="match status" value="1"/>
</dbReference>
<dbReference type="InterPro" id="IPR045086">
    <property type="entry name" value="OBG_GTPase"/>
</dbReference>
<dbReference type="EMBL" id="BARS01017100">
    <property type="protein sequence ID" value="GAF94219.1"/>
    <property type="molecule type" value="Genomic_DNA"/>
</dbReference>
<organism evidence="3">
    <name type="scientific">marine sediment metagenome</name>
    <dbReference type="NCBI Taxonomy" id="412755"/>
    <lineage>
        <taxon>unclassified sequences</taxon>
        <taxon>metagenomes</taxon>
        <taxon>ecological metagenomes</taxon>
    </lineage>
</organism>
<reference evidence="3" key="1">
    <citation type="journal article" date="2014" name="Front. Microbiol.">
        <title>High frequency of phylogenetically diverse reductive dehalogenase-homologous genes in deep subseafloor sedimentary metagenomes.</title>
        <authorList>
            <person name="Kawai M."/>
            <person name="Futagami T."/>
            <person name="Toyoda A."/>
            <person name="Takaki Y."/>
            <person name="Nishi S."/>
            <person name="Hori S."/>
            <person name="Arai W."/>
            <person name="Tsubouchi T."/>
            <person name="Morono Y."/>
            <person name="Uchiyama I."/>
            <person name="Ito T."/>
            <person name="Fujiyama A."/>
            <person name="Inagaki F."/>
            <person name="Takami H."/>
        </authorList>
    </citation>
    <scope>NUCLEOTIDE SEQUENCE</scope>
    <source>
        <strain evidence="3">Expedition CK06-06</strain>
    </source>
</reference>
<accession>X0TLU3</accession>
<dbReference type="GO" id="GO:0005525">
    <property type="term" value="F:GTP binding"/>
    <property type="evidence" value="ECO:0007669"/>
    <property type="project" value="InterPro"/>
</dbReference>
<dbReference type="PANTHER" id="PTHR11702:SF31">
    <property type="entry name" value="MITOCHONDRIAL RIBOSOME-ASSOCIATED GTPASE 2"/>
    <property type="match status" value="1"/>
</dbReference>
<comment type="caution">
    <text evidence="3">The sequence shown here is derived from an EMBL/GenBank/DDBJ whole genome shotgun (WGS) entry which is preliminary data.</text>
</comment>
<evidence type="ECO:0000259" key="2">
    <source>
        <dbReference type="PROSITE" id="PS51710"/>
    </source>
</evidence>
<dbReference type="InterPro" id="IPR027417">
    <property type="entry name" value="P-loop_NTPase"/>
</dbReference>
<name>X0TLU3_9ZZZZ</name>
<dbReference type="PROSITE" id="PS51710">
    <property type="entry name" value="G_OBG"/>
    <property type="match status" value="1"/>
</dbReference>